<protein>
    <submittedName>
        <fullName evidence="3">tRNA pseudouridine synthase D</fullName>
    </submittedName>
</protein>
<evidence type="ECO:0000259" key="2">
    <source>
        <dbReference type="PROSITE" id="PS50984"/>
    </source>
</evidence>
<dbReference type="CDD" id="cd02576">
    <property type="entry name" value="PseudoU_synth_ScPUS7"/>
    <property type="match status" value="1"/>
</dbReference>
<dbReference type="EMBL" id="JAGRRH010000017">
    <property type="protein sequence ID" value="KAG7352157.1"/>
    <property type="molecule type" value="Genomic_DNA"/>
</dbReference>
<dbReference type="NCBIfam" id="TIGR00094">
    <property type="entry name" value="tRNA_TruD_broad"/>
    <property type="match status" value="1"/>
</dbReference>
<sequence>MNGEDDTTAAPDASAVSSNNEPAIDPHEDEMEQSVGISEYLSDTGFSAVSKARYSDFLVHEVDLQGNVARLTSMTVPTEDNNNNETTAPSPADDDKKLDMVVEEEEEEEIDLETQLTRMIKEQHTAKKVLSMLEVHDDVTEGESTDKTAEKFVTLPALEKGDRKAVHEWVRKALPNARADTLDGHIRIWHVKFEREMPNYGNFGPNNNNNSNNNNRKPKRQKPNWPSDRPDYLRFVLYKENMDTTTATKELSRKGSRGARIGYAGMKDKRGITTQFCTLYRTVPSQLVNPKAVASSMGGGNTKDRGFSVVRLGNFEYTSKELKLGMLKGNRFDIILRNVQAPGDDLASQRHVLEQAAQSMKDKGFINYFGTQRFGKFKDTHLVGIAAVQGNFEEAVDILMRPKSDEREDIKQVRVEWQERFKYGKNKENEANAAKSTSRKLNRFMTGEVAILQSLAKYPMDYTRAFSAIPFNLRTMFVHAVQSLIWNRAVSYRIGKMSKDSVLVGDLVDVGKGSETVHVVTEVDIANKKFTLEDVVVPMVGKKSVYPTNELGDFILQLLEEVGLKKEMFQDNKCRSLIVTGDYRKIICHPTDVDYKIQEYFDPLQPLLQTDLMKLQDENIVIRAQQEGERAKLAMVVGFTLPSSSYATIALRELMRRPTSNEFQKDLTLE</sequence>
<dbReference type="GO" id="GO:0003723">
    <property type="term" value="F:RNA binding"/>
    <property type="evidence" value="ECO:0007669"/>
    <property type="project" value="InterPro"/>
</dbReference>
<dbReference type="AlphaFoldDB" id="A0A9K3KYB8"/>
<dbReference type="PIRSF" id="PIRSF037016">
    <property type="entry name" value="Pseudouridin_synth_euk_prd"/>
    <property type="match status" value="1"/>
</dbReference>
<reference evidence="3" key="1">
    <citation type="journal article" date="2021" name="Sci. Rep.">
        <title>Diploid genomic architecture of Nitzschia inconspicua, an elite biomass production diatom.</title>
        <authorList>
            <person name="Oliver A."/>
            <person name="Podell S."/>
            <person name="Pinowska A."/>
            <person name="Traller J.C."/>
            <person name="Smith S.R."/>
            <person name="McClure R."/>
            <person name="Beliaev A."/>
            <person name="Bohutskyi P."/>
            <person name="Hill E.A."/>
            <person name="Rabines A."/>
            <person name="Zheng H."/>
            <person name="Allen L.Z."/>
            <person name="Kuo A."/>
            <person name="Grigoriev I.V."/>
            <person name="Allen A.E."/>
            <person name="Hazlebeck D."/>
            <person name="Allen E.E."/>
        </authorList>
    </citation>
    <scope>NUCLEOTIDE SEQUENCE</scope>
    <source>
        <strain evidence="3">Hildebrandi</strain>
    </source>
</reference>
<dbReference type="Pfam" id="PF01142">
    <property type="entry name" value="TruD"/>
    <property type="match status" value="1"/>
</dbReference>
<dbReference type="OrthoDB" id="447290at2759"/>
<comment type="caution">
    <text evidence="3">The sequence shown here is derived from an EMBL/GenBank/DDBJ whole genome shotgun (WGS) entry which is preliminary data.</text>
</comment>
<organism evidence="3 4">
    <name type="scientific">Nitzschia inconspicua</name>
    <dbReference type="NCBI Taxonomy" id="303405"/>
    <lineage>
        <taxon>Eukaryota</taxon>
        <taxon>Sar</taxon>
        <taxon>Stramenopiles</taxon>
        <taxon>Ochrophyta</taxon>
        <taxon>Bacillariophyta</taxon>
        <taxon>Bacillariophyceae</taxon>
        <taxon>Bacillariophycidae</taxon>
        <taxon>Bacillariales</taxon>
        <taxon>Bacillariaceae</taxon>
        <taxon>Nitzschia</taxon>
    </lineage>
</organism>
<dbReference type="InterPro" id="IPR011760">
    <property type="entry name" value="PsdUridine_synth_TruD_insert"/>
</dbReference>
<feature type="region of interest" description="Disordered" evidence="1">
    <location>
        <begin position="200"/>
        <end position="230"/>
    </location>
</feature>
<name>A0A9K3KYB8_9STRA</name>
<dbReference type="GO" id="GO:0005634">
    <property type="term" value="C:nucleus"/>
    <property type="evidence" value="ECO:0007669"/>
    <property type="project" value="TreeGrafter"/>
</dbReference>
<keyword evidence="4" id="KW-1185">Reference proteome</keyword>
<feature type="compositionally biased region" description="Polar residues" evidence="1">
    <location>
        <begin position="73"/>
        <end position="89"/>
    </location>
</feature>
<reference evidence="3" key="2">
    <citation type="submission" date="2021-04" db="EMBL/GenBank/DDBJ databases">
        <authorList>
            <person name="Podell S."/>
        </authorList>
    </citation>
    <scope>NUCLEOTIDE SEQUENCE</scope>
    <source>
        <strain evidence="3">Hildebrandi</strain>
    </source>
</reference>
<evidence type="ECO:0000313" key="4">
    <source>
        <dbReference type="Proteomes" id="UP000693970"/>
    </source>
</evidence>
<gene>
    <name evidence="3" type="ORF">IV203_008205</name>
</gene>
<accession>A0A9K3KYB8</accession>
<dbReference type="PANTHER" id="PTHR13326:SF21">
    <property type="entry name" value="PSEUDOURIDYLATE SYNTHASE PUS7L"/>
    <property type="match status" value="1"/>
</dbReference>
<evidence type="ECO:0000256" key="1">
    <source>
        <dbReference type="SAM" id="MobiDB-lite"/>
    </source>
</evidence>
<feature type="domain" description="TRUD" evidence="2">
    <location>
        <begin position="364"/>
        <end position="589"/>
    </location>
</feature>
<dbReference type="GO" id="GO:0001522">
    <property type="term" value="P:pseudouridine synthesis"/>
    <property type="evidence" value="ECO:0007669"/>
    <property type="project" value="InterPro"/>
</dbReference>
<dbReference type="InterPro" id="IPR001656">
    <property type="entry name" value="PsdUridine_synth_TruD"/>
</dbReference>
<dbReference type="PANTHER" id="PTHR13326">
    <property type="entry name" value="TRNA PSEUDOURIDINE SYNTHASE D"/>
    <property type="match status" value="1"/>
</dbReference>
<feature type="compositionally biased region" description="Low complexity" evidence="1">
    <location>
        <begin position="200"/>
        <end position="215"/>
    </location>
</feature>
<feature type="region of interest" description="Disordered" evidence="1">
    <location>
        <begin position="1"/>
        <end position="38"/>
    </location>
</feature>
<feature type="region of interest" description="Disordered" evidence="1">
    <location>
        <begin position="73"/>
        <end position="94"/>
    </location>
</feature>
<dbReference type="Proteomes" id="UP000693970">
    <property type="component" value="Unassembled WGS sequence"/>
</dbReference>
<dbReference type="PROSITE" id="PS50984">
    <property type="entry name" value="TRUD"/>
    <property type="match status" value="1"/>
</dbReference>
<evidence type="ECO:0000313" key="3">
    <source>
        <dbReference type="EMBL" id="KAG7352157.1"/>
    </source>
</evidence>
<proteinExistence type="predicted"/>
<dbReference type="GO" id="GO:0009982">
    <property type="term" value="F:pseudouridine synthase activity"/>
    <property type="evidence" value="ECO:0007669"/>
    <property type="project" value="InterPro"/>
</dbReference>